<evidence type="ECO:0000256" key="13">
    <source>
        <dbReference type="SAM" id="Phobius"/>
    </source>
</evidence>
<dbReference type="SMART" id="SM00304">
    <property type="entry name" value="HAMP"/>
    <property type="match status" value="1"/>
</dbReference>
<dbReference type="InterPro" id="IPR003594">
    <property type="entry name" value="HATPase_dom"/>
</dbReference>
<evidence type="ECO:0000256" key="7">
    <source>
        <dbReference type="ARBA" id="ARBA00022741"/>
    </source>
</evidence>
<evidence type="ECO:0000313" key="16">
    <source>
        <dbReference type="EMBL" id="RED85517.1"/>
    </source>
</evidence>
<dbReference type="GO" id="GO:0005886">
    <property type="term" value="C:plasma membrane"/>
    <property type="evidence" value="ECO:0007669"/>
    <property type="project" value="UniProtKB-SubCell"/>
</dbReference>
<dbReference type="PROSITE" id="PS50109">
    <property type="entry name" value="HIS_KIN"/>
    <property type="match status" value="1"/>
</dbReference>
<evidence type="ECO:0000313" key="17">
    <source>
        <dbReference type="Proteomes" id="UP000256977"/>
    </source>
</evidence>
<feature type="coiled-coil region" evidence="12">
    <location>
        <begin position="384"/>
        <end position="418"/>
    </location>
</feature>
<sequence>MTGLNTIFKRSGRTGRRRSLRFQLRLSFILITSIALVLSALLTYFGVLSILEKKTNESTMQYFLQAGDSVNEFREEIDKMTKQLLIDSKIQQFLDNDLKDTPSQIQLHRDLMEEMDAYLRTYDYLDSIYLYAEDGRAIGVAGQKTALLRDAAKQGSFYSSDLHRESLRSGLRKTYPKLVWAGANRREDFGEQALPGEEKAGDRNLVTAARSVKSLYQSLPTAIMLLNVKEEKLFSLYNNLRSGLNGQIYLCDADGRMISHADKSRLGASSEACVRIPEGTESGSVKGKDEQIVFYRIPATEWTMVKEVPIHELIGDILNLRFQLFWIVGACFVAAFVAAALWIRKITKPLNNLMDAMGRVEKGQLEIVLDDRDLNEFGRLSGGFNRMSRGIKQLIERNREAEKEKTKAEIQMLQAQINPHFLFNTLNTIRWMSVVSKSDNITKSITALSNLLRPIFKSTAPLCTLQEELEYAEYYVTILNYRYGEGIEIKFEVSEEALPCMVPRFFLQPLIENAVLHGFERTGYTGTIRIEAERVRSDLTVRVVDDGQGMTEEQLSGIRRWISEDEAERNPVSSESPEASEYGIGLKNVHRRIRLNFPESPGLSIIRSASGGTCIEISIPVAET</sequence>
<feature type="domain" description="Histidine kinase" evidence="14">
    <location>
        <begin position="507"/>
        <end position="623"/>
    </location>
</feature>
<dbReference type="RefSeq" id="WP_116059937.1">
    <property type="nucleotide sequence ID" value="NZ_QRDZ01000004.1"/>
</dbReference>
<dbReference type="InterPro" id="IPR005467">
    <property type="entry name" value="His_kinase_dom"/>
</dbReference>
<evidence type="ECO:0000256" key="6">
    <source>
        <dbReference type="ARBA" id="ARBA00022679"/>
    </source>
</evidence>
<keyword evidence="10" id="KW-0902">Two-component regulatory system</keyword>
<dbReference type="Proteomes" id="UP000256977">
    <property type="component" value="Unassembled WGS sequence"/>
</dbReference>
<evidence type="ECO:0000256" key="5">
    <source>
        <dbReference type="ARBA" id="ARBA00022553"/>
    </source>
</evidence>
<comment type="caution">
    <text evidence="16">The sequence shown here is derived from an EMBL/GenBank/DDBJ whole genome shotgun (WGS) entry which is preliminary data.</text>
</comment>
<dbReference type="InterPro" id="IPR036890">
    <property type="entry name" value="HATPase_C_sf"/>
</dbReference>
<name>A0A3D9KH97_9BACL</name>
<evidence type="ECO:0000259" key="15">
    <source>
        <dbReference type="PROSITE" id="PS50885"/>
    </source>
</evidence>
<dbReference type="SUPFAM" id="SSF55874">
    <property type="entry name" value="ATPase domain of HSP90 chaperone/DNA topoisomerase II/histidine kinase"/>
    <property type="match status" value="1"/>
</dbReference>
<keyword evidence="5" id="KW-0597">Phosphoprotein</keyword>
<keyword evidence="7" id="KW-0547">Nucleotide-binding</keyword>
<keyword evidence="4" id="KW-1003">Cell membrane</keyword>
<dbReference type="EMBL" id="QRDZ01000004">
    <property type="protein sequence ID" value="RED85517.1"/>
    <property type="molecule type" value="Genomic_DNA"/>
</dbReference>
<keyword evidence="8 16" id="KW-0418">Kinase</keyword>
<keyword evidence="12" id="KW-0175">Coiled coil</keyword>
<dbReference type="OrthoDB" id="9776552at2"/>
<accession>A0A3D9KH97</accession>
<dbReference type="SMART" id="SM00387">
    <property type="entry name" value="HATPase_c"/>
    <property type="match status" value="1"/>
</dbReference>
<dbReference type="CDD" id="cd12912">
    <property type="entry name" value="PDC2_MCP_like"/>
    <property type="match status" value="1"/>
</dbReference>
<organism evidence="16 17">
    <name type="scientific">Cohnella phaseoli</name>
    <dbReference type="NCBI Taxonomy" id="456490"/>
    <lineage>
        <taxon>Bacteria</taxon>
        <taxon>Bacillati</taxon>
        <taxon>Bacillota</taxon>
        <taxon>Bacilli</taxon>
        <taxon>Bacillales</taxon>
        <taxon>Paenibacillaceae</taxon>
        <taxon>Cohnella</taxon>
    </lineage>
</organism>
<dbReference type="PROSITE" id="PS50885">
    <property type="entry name" value="HAMP"/>
    <property type="match status" value="1"/>
</dbReference>
<keyword evidence="17" id="KW-1185">Reference proteome</keyword>
<dbReference type="AlphaFoldDB" id="A0A3D9KH97"/>
<evidence type="ECO:0000256" key="2">
    <source>
        <dbReference type="ARBA" id="ARBA00004651"/>
    </source>
</evidence>
<dbReference type="Gene3D" id="1.10.287.130">
    <property type="match status" value="1"/>
</dbReference>
<keyword evidence="6" id="KW-0808">Transferase</keyword>
<dbReference type="CDD" id="cd06225">
    <property type="entry name" value="HAMP"/>
    <property type="match status" value="1"/>
</dbReference>
<evidence type="ECO:0000256" key="11">
    <source>
        <dbReference type="ARBA" id="ARBA00023136"/>
    </source>
</evidence>
<evidence type="ECO:0000256" key="1">
    <source>
        <dbReference type="ARBA" id="ARBA00000085"/>
    </source>
</evidence>
<dbReference type="Gene3D" id="3.30.450.20">
    <property type="entry name" value="PAS domain"/>
    <property type="match status" value="1"/>
</dbReference>
<feature type="transmembrane region" description="Helical" evidence="13">
    <location>
        <begin position="26"/>
        <end position="51"/>
    </location>
</feature>
<evidence type="ECO:0000259" key="14">
    <source>
        <dbReference type="PROSITE" id="PS50109"/>
    </source>
</evidence>
<evidence type="ECO:0000256" key="12">
    <source>
        <dbReference type="SAM" id="Coils"/>
    </source>
</evidence>
<evidence type="ECO:0000256" key="3">
    <source>
        <dbReference type="ARBA" id="ARBA00012438"/>
    </source>
</evidence>
<dbReference type="SUPFAM" id="SSF158472">
    <property type="entry name" value="HAMP domain-like"/>
    <property type="match status" value="1"/>
</dbReference>
<dbReference type="Pfam" id="PF00672">
    <property type="entry name" value="HAMP"/>
    <property type="match status" value="1"/>
</dbReference>
<evidence type="ECO:0000256" key="10">
    <source>
        <dbReference type="ARBA" id="ARBA00023012"/>
    </source>
</evidence>
<keyword evidence="9" id="KW-0067">ATP-binding</keyword>
<dbReference type="Gene3D" id="3.30.565.10">
    <property type="entry name" value="Histidine kinase-like ATPase, C-terminal domain"/>
    <property type="match status" value="1"/>
</dbReference>
<reference evidence="16 17" key="1">
    <citation type="submission" date="2018-07" db="EMBL/GenBank/DDBJ databases">
        <title>Genomic Encyclopedia of Type Strains, Phase III (KMG-III): the genomes of soil and plant-associated and newly described type strains.</title>
        <authorList>
            <person name="Whitman W."/>
        </authorList>
    </citation>
    <scope>NUCLEOTIDE SEQUENCE [LARGE SCALE GENOMIC DNA]</scope>
    <source>
        <strain evidence="16 17">CECT 7287</strain>
    </source>
</reference>
<dbReference type="InterPro" id="IPR003660">
    <property type="entry name" value="HAMP_dom"/>
</dbReference>
<proteinExistence type="predicted"/>
<dbReference type="GO" id="GO:0005524">
    <property type="term" value="F:ATP binding"/>
    <property type="evidence" value="ECO:0007669"/>
    <property type="project" value="UniProtKB-KW"/>
</dbReference>
<dbReference type="InterPro" id="IPR010559">
    <property type="entry name" value="Sig_transdc_His_kin_internal"/>
</dbReference>
<gene>
    <name evidence="16" type="ORF">DFP98_104222</name>
</gene>
<keyword evidence="13" id="KW-1133">Transmembrane helix</keyword>
<feature type="domain" description="HAMP" evidence="15">
    <location>
        <begin position="344"/>
        <end position="396"/>
    </location>
</feature>
<keyword evidence="13" id="KW-0812">Transmembrane</keyword>
<feature type="transmembrane region" description="Helical" evidence="13">
    <location>
        <begin position="324"/>
        <end position="343"/>
    </location>
</feature>
<dbReference type="PANTHER" id="PTHR34220:SF7">
    <property type="entry name" value="SENSOR HISTIDINE KINASE YPDA"/>
    <property type="match status" value="1"/>
</dbReference>
<dbReference type="Pfam" id="PF02518">
    <property type="entry name" value="HATPase_c"/>
    <property type="match status" value="1"/>
</dbReference>
<dbReference type="EC" id="2.7.13.3" evidence="3"/>
<dbReference type="InterPro" id="IPR050640">
    <property type="entry name" value="Bact_2-comp_sensor_kinase"/>
</dbReference>
<dbReference type="GO" id="GO:0000155">
    <property type="term" value="F:phosphorelay sensor kinase activity"/>
    <property type="evidence" value="ECO:0007669"/>
    <property type="project" value="InterPro"/>
</dbReference>
<evidence type="ECO:0000256" key="9">
    <source>
        <dbReference type="ARBA" id="ARBA00022840"/>
    </source>
</evidence>
<evidence type="ECO:0000256" key="8">
    <source>
        <dbReference type="ARBA" id="ARBA00022777"/>
    </source>
</evidence>
<comment type="catalytic activity">
    <reaction evidence="1">
        <text>ATP + protein L-histidine = ADP + protein N-phospho-L-histidine.</text>
        <dbReference type="EC" id="2.7.13.3"/>
    </reaction>
</comment>
<protein>
    <recommendedName>
        <fullName evidence="3">histidine kinase</fullName>
        <ecNumber evidence="3">2.7.13.3</ecNumber>
    </recommendedName>
</protein>
<dbReference type="Pfam" id="PF06580">
    <property type="entry name" value="His_kinase"/>
    <property type="match status" value="1"/>
</dbReference>
<comment type="subcellular location">
    <subcellularLocation>
        <location evidence="2">Cell membrane</location>
        <topology evidence="2">Multi-pass membrane protein</topology>
    </subcellularLocation>
</comment>
<evidence type="ECO:0000256" key="4">
    <source>
        <dbReference type="ARBA" id="ARBA00022475"/>
    </source>
</evidence>
<dbReference type="PANTHER" id="PTHR34220">
    <property type="entry name" value="SENSOR HISTIDINE KINASE YPDA"/>
    <property type="match status" value="1"/>
</dbReference>
<keyword evidence="11 13" id="KW-0472">Membrane</keyword>